<name>W1PJ66_AMBTC</name>
<organism evidence="1 2">
    <name type="scientific">Amborella trichopoda</name>
    <dbReference type="NCBI Taxonomy" id="13333"/>
    <lineage>
        <taxon>Eukaryota</taxon>
        <taxon>Viridiplantae</taxon>
        <taxon>Streptophyta</taxon>
        <taxon>Embryophyta</taxon>
        <taxon>Tracheophyta</taxon>
        <taxon>Spermatophyta</taxon>
        <taxon>Magnoliopsida</taxon>
        <taxon>Amborellales</taxon>
        <taxon>Amborellaceae</taxon>
        <taxon>Amborella</taxon>
    </lineage>
</organism>
<evidence type="ECO:0000313" key="2">
    <source>
        <dbReference type="Proteomes" id="UP000017836"/>
    </source>
</evidence>
<sequence length="60" mass="6287">MPSEAATLGHLHRGLVMASSPSIPSCIGSSPSIPYCIGDQILFQGRRPLTVVSELVPKAL</sequence>
<dbReference type="AlphaFoldDB" id="W1PJ66"/>
<reference evidence="2" key="1">
    <citation type="journal article" date="2013" name="Science">
        <title>The Amborella genome and the evolution of flowering plants.</title>
        <authorList>
            <consortium name="Amborella Genome Project"/>
        </authorList>
    </citation>
    <scope>NUCLEOTIDE SEQUENCE [LARGE SCALE GENOMIC DNA]</scope>
</reference>
<dbReference type="HOGENOM" id="CLU_2944797_0_0_1"/>
<dbReference type="Proteomes" id="UP000017836">
    <property type="component" value="Unassembled WGS sequence"/>
</dbReference>
<dbReference type="EMBL" id="KI393623">
    <property type="protein sequence ID" value="ERN07676.1"/>
    <property type="molecule type" value="Genomic_DNA"/>
</dbReference>
<proteinExistence type="predicted"/>
<protein>
    <submittedName>
        <fullName evidence="1">Uncharacterized protein</fullName>
    </submittedName>
</protein>
<gene>
    <name evidence="1" type="ORF">AMTR_s00155p00058390</name>
</gene>
<evidence type="ECO:0000313" key="1">
    <source>
        <dbReference type="EMBL" id="ERN07676.1"/>
    </source>
</evidence>
<accession>W1PJ66</accession>
<keyword evidence="2" id="KW-1185">Reference proteome</keyword>
<dbReference type="Gramene" id="ERN07676">
    <property type="protein sequence ID" value="ERN07676"/>
    <property type="gene ID" value="AMTR_s00155p00058390"/>
</dbReference>